<name>A0A8J8SBZ0_9FIRM</name>
<evidence type="ECO:0000256" key="1">
    <source>
        <dbReference type="SAM" id="SignalP"/>
    </source>
</evidence>
<dbReference type="EMBL" id="CP058561">
    <property type="protein sequence ID" value="QUH29273.1"/>
    <property type="molecule type" value="Genomic_DNA"/>
</dbReference>
<feature type="chain" id="PRO_5039093512" evidence="1">
    <location>
        <begin position="22"/>
        <end position="453"/>
    </location>
</feature>
<dbReference type="Pfam" id="PF01547">
    <property type="entry name" value="SBP_bac_1"/>
    <property type="match status" value="1"/>
</dbReference>
<feature type="signal peptide" evidence="1">
    <location>
        <begin position="1"/>
        <end position="21"/>
    </location>
</feature>
<dbReference type="InterPro" id="IPR050490">
    <property type="entry name" value="Bact_solute-bd_prot1"/>
</dbReference>
<keyword evidence="1" id="KW-0732">Signal</keyword>
<dbReference type="KEGG" id="vgu:HYG85_10180"/>
<dbReference type="PANTHER" id="PTHR43649:SF12">
    <property type="entry name" value="DIACETYLCHITOBIOSE BINDING PROTEIN DASA"/>
    <property type="match status" value="1"/>
</dbReference>
<dbReference type="AlphaFoldDB" id="A0A8J8SBZ0"/>
<evidence type="ECO:0000313" key="2">
    <source>
        <dbReference type="EMBL" id="QUH29273.1"/>
    </source>
</evidence>
<evidence type="ECO:0000313" key="3">
    <source>
        <dbReference type="Proteomes" id="UP000677305"/>
    </source>
</evidence>
<dbReference type="PANTHER" id="PTHR43649">
    <property type="entry name" value="ARABINOSE-BINDING PROTEIN-RELATED"/>
    <property type="match status" value="1"/>
</dbReference>
<accession>A0A8J8SBZ0</accession>
<dbReference type="InterPro" id="IPR006059">
    <property type="entry name" value="SBP"/>
</dbReference>
<proteinExistence type="predicted"/>
<dbReference type="PROSITE" id="PS51257">
    <property type="entry name" value="PROKAR_LIPOPROTEIN"/>
    <property type="match status" value="1"/>
</dbReference>
<reference evidence="2 3" key="1">
    <citation type="submission" date="2020-07" db="EMBL/GenBank/DDBJ databases">
        <title>Vallitalea guaymasensis genome.</title>
        <authorList>
            <person name="Postec A."/>
        </authorList>
    </citation>
    <scope>NUCLEOTIDE SEQUENCE [LARGE SCALE GENOMIC DNA]</scope>
    <source>
        <strain evidence="2 3">Ra1766G1</strain>
    </source>
</reference>
<gene>
    <name evidence="2" type="ORF">HYG85_10180</name>
</gene>
<dbReference type="Gene3D" id="3.40.190.10">
    <property type="entry name" value="Periplasmic binding protein-like II"/>
    <property type="match status" value="2"/>
</dbReference>
<keyword evidence="3" id="KW-1185">Reference proteome</keyword>
<dbReference type="RefSeq" id="WP_212693386.1">
    <property type="nucleotide sequence ID" value="NZ_CP058561.1"/>
</dbReference>
<protein>
    <submittedName>
        <fullName evidence="2">Extracellular solute-binding protein</fullName>
    </submittedName>
</protein>
<dbReference type="SUPFAM" id="SSF53850">
    <property type="entry name" value="Periplasmic binding protein-like II"/>
    <property type="match status" value="1"/>
</dbReference>
<organism evidence="2 3">
    <name type="scientific">Vallitalea guaymasensis</name>
    <dbReference type="NCBI Taxonomy" id="1185412"/>
    <lineage>
        <taxon>Bacteria</taxon>
        <taxon>Bacillati</taxon>
        <taxon>Bacillota</taxon>
        <taxon>Clostridia</taxon>
        <taxon>Lachnospirales</taxon>
        <taxon>Vallitaleaceae</taxon>
        <taxon>Vallitalea</taxon>
    </lineage>
</organism>
<dbReference type="Proteomes" id="UP000677305">
    <property type="component" value="Chromosome"/>
</dbReference>
<sequence>MKKIITLILSAILLMTTFLTGCGSKDNNDEQVNKDGVEDKQWSGTVKVQMIGEFKMKDSTDPVSGTKTKGVHVLKEEFERTHPGATVEFVLMGWDSYQQKTQAMLMSGEADVYQVPGISNFASQDLLEPLASYIEKDKYDLDAYIDGQIDGWKAMSSSDENLEIYGLPVLGDTRVIVYDKKLFDDWGVEYLSESPSIDEILEKAKKMTGKNPVTGEQNFGIIFRGKYASDVAMNISESLGGTWGSGFLWKDMKINFNSKEMIQALNYTKEALNYAPRGILSSQGSELFLKENNNIAMNIRTAPGFMKAIYSTGLGDRYDAALLFVNPDKGMGQAFSGSPCSIGKASENKELAWEYLKFTGSEYYQKYLWDEYMALPVLKSAREWESIKAVPQMDVMLRSMSLLWTPRYPYRSGQPRYILATNVEKALLGEMSPEEALNNAQKEAEDWLKEQCK</sequence>